<organism evidence="1 2">
    <name type="scientific">Dactylosporangium darangshiense</name>
    <dbReference type="NCBI Taxonomy" id="579108"/>
    <lineage>
        <taxon>Bacteria</taxon>
        <taxon>Bacillati</taxon>
        <taxon>Actinomycetota</taxon>
        <taxon>Actinomycetes</taxon>
        <taxon>Micromonosporales</taxon>
        <taxon>Micromonosporaceae</taxon>
        <taxon>Dactylosporangium</taxon>
    </lineage>
</organism>
<evidence type="ECO:0000313" key="2">
    <source>
        <dbReference type="Proteomes" id="UP001500620"/>
    </source>
</evidence>
<gene>
    <name evidence="1" type="ORF">GCM10022255_066980</name>
</gene>
<dbReference type="RefSeq" id="WP_345132990.1">
    <property type="nucleotide sequence ID" value="NZ_BAABAT010000022.1"/>
</dbReference>
<proteinExistence type="predicted"/>
<protein>
    <submittedName>
        <fullName evidence="1">Uncharacterized protein</fullName>
    </submittedName>
</protein>
<keyword evidence="2" id="KW-1185">Reference proteome</keyword>
<evidence type="ECO:0000313" key="1">
    <source>
        <dbReference type="EMBL" id="GAA4255984.1"/>
    </source>
</evidence>
<sequence length="161" mass="17943">MTPETDAVLARALHRLTTDTLGWLGDHVGDDPDEPRVDADALAGMRDLVERSLPAEPDAGSLPAVAGVFVDVQWWLGACDDDEVDLHVAVKTQESVASHLLDLPDDQRGRLVELLAELAAAERHEGRRYELRVFAYECGLVDDEAQDEEPDHRQWVRPEDR</sequence>
<dbReference type="Proteomes" id="UP001500620">
    <property type="component" value="Unassembled WGS sequence"/>
</dbReference>
<comment type="caution">
    <text evidence="1">The sequence shown here is derived from an EMBL/GenBank/DDBJ whole genome shotgun (WGS) entry which is preliminary data.</text>
</comment>
<name>A0ABP8DH96_9ACTN</name>
<accession>A0ABP8DH96</accession>
<reference evidence="2" key="1">
    <citation type="journal article" date="2019" name="Int. J. Syst. Evol. Microbiol.">
        <title>The Global Catalogue of Microorganisms (GCM) 10K type strain sequencing project: providing services to taxonomists for standard genome sequencing and annotation.</title>
        <authorList>
            <consortium name="The Broad Institute Genomics Platform"/>
            <consortium name="The Broad Institute Genome Sequencing Center for Infectious Disease"/>
            <person name="Wu L."/>
            <person name="Ma J."/>
        </authorList>
    </citation>
    <scope>NUCLEOTIDE SEQUENCE [LARGE SCALE GENOMIC DNA]</scope>
    <source>
        <strain evidence="2">JCM 17441</strain>
    </source>
</reference>
<dbReference type="EMBL" id="BAABAT010000022">
    <property type="protein sequence ID" value="GAA4255984.1"/>
    <property type="molecule type" value="Genomic_DNA"/>
</dbReference>